<evidence type="ECO:0000256" key="1">
    <source>
        <dbReference type="SAM" id="MobiDB-lite"/>
    </source>
</evidence>
<evidence type="ECO:0000313" key="3">
    <source>
        <dbReference type="Proteomes" id="UP001286456"/>
    </source>
</evidence>
<name>A0AAE0MCB4_9PEZI</name>
<comment type="caution">
    <text evidence="2">The sequence shown here is derived from an EMBL/GenBank/DDBJ whole genome shotgun (WGS) entry which is preliminary data.</text>
</comment>
<feature type="region of interest" description="Disordered" evidence="1">
    <location>
        <begin position="75"/>
        <end position="117"/>
    </location>
</feature>
<keyword evidence="3" id="KW-1185">Reference proteome</keyword>
<gene>
    <name evidence="2" type="ORF">B0T19DRAFT_440998</name>
</gene>
<dbReference type="Proteomes" id="UP001286456">
    <property type="component" value="Unassembled WGS sequence"/>
</dbReference>
<protein>
    <submittedName>
        <fullName evidence="2">Uncharacterized protein</fullName>
    </submittedName>
</protein>
<sequence>MTSEYYAYSGLRRHPREPRSIIIDNTDHLDFFPATRRVPLPSSLNRGDARPFSLVMNFGSMSLDDRERDLEQHYTHVDSLEPPPLPLSSSYSRRLRGGGSNTTDPDRDGFPSSSSSAVRGTTARRVGMCLGCFKRQIVAVASGYCLECDLFASPAALPVRERGLPASLGGVGGGGGMYFESSSLPPAGGVRYVTGGGGGVGGGRREELLALKRELRERELRELERIRAARVREWERDRVERERRLGGLGYYSEDELDLF</sequence>
<reference evidence="2" key="2">
    <citation type="submission" date="2023-06" db="EMBL/GenBank/DDBJ databases">
        <authorList>
            <consortium name="Lawrence Berkeley National Laboratory"/>
            <person name="Haridas S."/>
            <person name="Hensen N."/>
            <person name="Bonometti L."/>
            <person name="Westerberg I."/>
            <person name="Brannstrom I.O."/>
            <person name="Guillou S."/>
            <person name="Cros-Aarteil S."/>
            <person name="Calhoun S."/>
            <person name="Kuo A."/>
            <person name="Mondo S."/>
            <person name="Pangilinan J."/>
            <person name="Riley R."/>
            <person name="Labutti K."/>
            <person name="Andreopoulos B."/>
            <person name="Lipzen A."/>
            <person name="Chen C."/>
            <person name="Yanf M."/>
            <person name="Daum C."/>
            <person name="Ng V."/>
            <person name="Clum A."/>
            <person name="Steindorff A."/>
            <person name="Ohm R."/>
            <person name="Martin F."/>
            <person name="Silar P."/>
            <person name="Natvig D."/>
            <person name="Lalanne C."/>
            <person name="Gautier V."/>
            <person name="Ament-Velasquez S.L."/>
            <person name="Kruys A."/>
            <person name="Hutchinson M.I."/>
            <person name="Powell A.J."/>
            <person name="Barry K."/>
            <person name="Miller A.N."/>
            <person name="Grigoriev I.V."/>
            <person name="Debuchy R."/>
            <person name="Gladieux P."/>
            <person name="Thoren M.H."/>
            <person name="Johannesson H."/>
        </authorList>
    </citation>
    <scope>NUCLEOTIDE SEQUENCE</scope>
    <source>
        <strain evidence="2">SMH4131-1</strain>
    </source>
</reference>
<organism evidence="2 3">
    <name type="scientific">Cercophora scortea</name>
    <dbReference type="NCBI Taxonomy" id="314031"/>
    <lineage>
        <taxon>Eukaryota</taxon>
        <taxon>Fungi</taxon>
        <taxon>Dikarya</taxon>
        <taxon>Ascomycota</taxon>
        <taxon>Pezizomycotina</taxon>
        <taxon>Sordariomycetes</taxon>
        <taxon>Sordariomycetidae</taxon>
        <taxon>Sordariales</taxon>
        <taxon>Lasiosphaeriaceae</taxon>
        <taxon>Cercophora</taxon>
    </lineage>
</organism>
<accession>A0AAE0MCB4</accession>
<evidence type="ECO:0000313" key="2">
    <source>
        <dbReference type="EMBL" id="KAK3326975.1"/>
    </source>
</evidence>
<proteinExistence type="predicted"/>
<dbReference type="EMBL" id="JAUEPO010000003">
    <property type="protein sequence ID" value="KAK3326975.1"/>
    <property type="molecule type" value="Genomic_DNA"/>
</dbReference>
<reference evidence="2" key="1">
    <citation type="journal article" date="2023" name="Mol. Phylogenet. Evol.">
        <title>Genome-scale phylogeny and comparative genomics of the fungal order Sordariales.</title>
        <authorList>
            <person name="Hensen N."/>
            <person name="Bonometti L."/>
            <person name="Westerberg I."/>
            <person name="Brannstrom I.O."/>
            <person name="Guillou S."/>
            <person name="Cros-Aarteil S."/>
            <person name="Calhoun S."/>
            <person name="Haridas S."/>
            <person name="Kuo A."/>
            <person name="Mondo S."/>
            <person name="Pangilinan J."/>
            <person name="Riley R."/>
            <person name="LaButti K."/>
            <person name="Andreopoulos B."/>
            <person name="Lipzen A."/>
            <person name="Chen C."/>
            <person name="Yan M."/>
            <person name="Daum C."/>
            <person name="Ng V."/>
            <person name="Clum A."/>
            <person name="Steindorff A."/>
            <person name="Ohm R.A."/>
            <person name="Martin F."/>
            <person name="Silar P."/>
            <person name="Natvig D.O."/>
            <person name="Lalanne C."/>
            <person name="Gautier V."/>
            <person name="Ament-Velasquez S.L."/>
            <person name="Kruys A."/>
            <person name="Hutchinson M.I."/>
            <person name="Powell A.J."/>
            <person name="Barry K."/>
            <person name="Miller A.N."/>
            <person name="Grigoriev I.V."/>
            <person name="Debuchy R."/>
            <person name="Gladieux P."/>
            <person name="Hiltunen Thoren M."/>
            <person name="Johannesson H."/>
        </authorList>
    </citation>
    <scope>NUCLEOTIDE SEQUENCE</scope>
    <source>
        <strain evidence="2">SMH4131-1</strain>
    </source>
</reference>
<dbReference type="AlphaFoldDB" id="A0AAE0MCB4"/>